<dbReference type="AlphaFoldDB" id="A0A7T9UJG2"/>
<dbReference type="EMBL" id="CP068176">
    <property type="protein sequence ID" value="QQT86999.1"/>
    <property type="molecule type" value="Genomic_DNA"/>
</dbReference>
<dbReference type="RefSeq" id="WP_201686690.1">
    <property type="nucleotide sequence ID" value="NZ_CP068176.1"/>
</dbReference>
<evidence type="ECO:0000313" key="2">
    <source>
        <dbReference type="Proteomes" id="UP000595320"/>
    </source>
</evidence>
<evidence type="ECO:0000313" key="1">
    <source>
        <dbReference type="EMBL" id="QQT86999.1"/>
    </source>
</evidence>
<sequence>MKIDVAIQSFKKPELLLYTLLSLKKVSQDKIDQIWIQDDSDDPEVVDFYKSQVFLNALWPWKINIKANTQRGGWWFTPVDGLYPAYLSPFKRLLFSLRAKYRGTGFSLKRENSRYQWAIDNTDKSYLFIIHDDIVFYEDLIESMIYKFENNTNLAIVGDLGQCWRCEYSRQGCNSDKVNNGFRPSLNWPDIEVGMSGHRWPCRINEWCCMISTSAASSIEKKYNVLFGGYDNHGDVAAYWFSLINEENFDFEDIAPSDTKKKLFLHADGGSGHSVWVDQGDGKKVYDKNLVIKNIKYDFGIDI</sequence>
<dbReference type="InterPro" id="IPR029044">
    <property type="entry name" value="Nucleotide-diphossugar_trans"/>
</dbReference>
<name>A0A7T9UJG2_9GAMM</name>
<dbReference type="Gene3D" id="3.90.550.10">
    <property type="entry name" value="Spore Coat Polysaccharide Biosynthesis Protein SpsA, Chain A"/>
    <property type="match status" value="1"/>
</dbReference>
<gene>
    <name evidence="1" type="ORF">I6I53_04255</name>
</gene>
<dbReference type="SUPFAM" id="SSF53448">
    <property type="entry name" value="Nucleotide-diphospho-sugar transferases"/>
    <property type="match status" value="1"/>
</dbReference>
<organism evidence="1 2">
    <name type="scientific">Acinetobacter ursingii</name>
    <dbReference type="NCBI Taxonomy" id="108980"/>
    <lineage>
        <taxon>Bacteria</taxon>
        <taxon>Pseudomonadati</taxon>
        <taxon>Pseudomonadota</taxon>
        <taxon>Gammaproteobacteria</taxon>
        <taxon>Moraxellales</taxon>
        <taxon>Moraxellaceae</taxon>
        <taxon>Acinetobacter</taxon>
    </lineage>
</organism>
<dbReference type="Proteomes" id="UP000595320">
    <property type="component" value="Chromosome"/>
</dbReference>
<protein>
    <recommendedName>
        <fullName evidence="3">Glycosyltransferase 2-like domain-containing protein</fullName>
    </recommendedName>
</protein>
<accession>A0A7T9UJG2</accession>
<evidence type="ECO:0008006" key="3">
    <source>
        <dbReference type="Google" id="ProtNLM"/>
    </source>
</evidence>
<reference evidence="1 2" key="1">
    <citation type="submission" date="2021-01" db="EMBL/GenBank/DDBJ databases">
        <title>FDA dAtabase for Regulatory Grade micrObial Sequences (FDA-ARGOS): Supporting development and validation of Infectious Disease Dx tests.</title>
        <authorList>
            <person name="Sproer C."/>
            <person name="Gronow S."/>
            <person name="Severitt S."/>
            <person name="Schroder I."/>
            <person name="Tallon L."/>
            <person name="Sadzewicz L."/>
            <person name="Zhao X."/>
            <person name="Boylan J."/>
            <person name="Ott S."/>
            <person name="Bowen H."/>
            <person name="Vavikolanu K."/>
            <person name="Mehta A."/>
            <person name="Aluvathingal J."/>
            <person name="Nadendla S."/>
            <person name="Lowell S."/>
            <person name="Myers T."/>
            <person name="Yan Y."/>
            <person name="Sichtig H."/>
        </authorList>
    </citation>
    <scope>NUCLEOTIDE SEQUENCE [LARGE SCALE GENOMIC DNA]</scope>
    <source>
        <strain evidence="1 2">FDAARGOS_1096</strain>
    </source>
</reference>
<proteinExistence type="predicted"/>